<proteinExistence type="predicted"/>
<dbReference type="Proteomes" id="UP000011866">
    <property type="component" value="Chromosome"/>
</dbReference>
<protein>
    <recommendedName>
        <fullName evidence="2">Ribbon-helix-helix protein CopG domain-containing protein</fullName>
    </recommendedName>
</protein>
<dbReference type="AlphaFoldDB" id="M5DR89"/>
<dbReference type="KEGG" id="tol:TOL_1583"/>
<feature type="compositionally biased region" description="Low complexity" evidence="1">
    <location>
        <begin position="15"/>
        <end position="24"/>
    </location>
</feature>
<evidence type="ECO:0000256" key="1">
    <source>
        <dbReference type="SAM" id="MobiDB-lite"/>
    </source>
</evidence>
<dbReference type="HOGENOM" id="CLU_165368_1_0_6"/>
<organism evidence="3 4">
    <name type="scientific">Thalassolituus oleivorans MIL-1</name>
    <dbReference type="NCBI Taxonomy" id="1298593"/>
    <lineage>
        <taxon>Bacteria</taxon>
        <taxon>Pseudomonadati</taxon>
        <taxon>Pseudomonadota</taxon>
        <taxon>Gammaproteobacteria</taxon>
        <taxon>Oceanospirillales</taxon>
        <taxon>Oceanospirillaceae</taxon>
        <taxon>Thalassolituus</taxon>
    </lineage>
</organism>
<evidence type="ECO:0000313" key="4">
    <source>
        <dbReference type="Proteomes" id="UP000011866"/>
    </source>
</evidence>
<dbReference type="GeneID" id="79176457"/>
<accession>M5DR89</accession>
<dbReference type="NCBIfam" id="NF008671">
    <property type="entry name" value="PRK11675.1"/>
    <property type="match status" value="1"/>
</dbReference>
<reference evidence="3 4" key="1">
    <citation type="journal article" date="2013" name="Genome Announc.">
        <title>Genome Sequence of Thalassolituus oleivorans MIL-1 (DSM 14913T).</title>
        <authorList>
            <person name="Golyshin P.N."/>
            <person name="Werner J."/>
            <person name="Chernikova T.N."/>
            <person name="Tran H."/>
            <person name="Ferrer M."/>
            <person name="Yakimov M.M."/>
            <person name="Teeling H."/>
            <person name="Golyshina O.V."/>
        </authorList>
    </citation>
    <scope>NUCLEOTIDE SEQUENCE [LARGE SCALE GENOMIC DNA]</scope>
    <source>
        <strain evidence="3 4">MIL-1</strain>
    </source>
</reference>
<feature type="region of interest" description="Disordered" evidence="1">
    <location>
        <begin position="1"/>
        <end position="48"/>
    </location>
</feature>
<feature type="domain" description="Ribbon-helix-helix protein CopG" evidence="2">
    <location>
        <begin position="50"/>
        <end position="87"/>
    </location>
</feature>
<dbReference type="Pfam" id="PF01402">
    <property type="entry name" value="RHH_1"/>
    <property type="match status" value="1"/>
</dbReference>
<dbReference type="RefSeq" id="WP_015486740.1">
    <property type="nucleotide sequence ID" value="NC_020888.1"/>
</dbReference>
<name>M5DR89_9GAMM</name>
<dbReference type="InterPro" id="IPR002145">
    <property type="entry name" value="CopG"/>
</dbReference>
<gene>
    <name evidence="3" type="ORF">TOL_1583</name>
</gene>
<feature type="compositionally biased region" description="Basic and acidic residues" evidence="1">
    <location>
        <begin position="1"/>
        <end position="10"/>
    </location>
</feature>
<keyword evidence="4" id="KW-1185">Reference proteome</keyword>
<sequence length="89" mass="10452">MSIQPEDRTTMDLFSPSRPGRPRSNPYDRVQQSRYNKRSQRMRDKQSGFHRLEVKLQADVVARVDEAAEELGLARADIINEALRQWLHM</sequence>
<dbReference type="STRING" id="187493.CN03_10280"/>
<dbReference type="CDD" id="cd21631">
    <property type="entry name" value="RHH_CopG_NikR-like"/>
    <property type="match status" value="1"/>
</dbReference>
<dbReference type="EMBL" id="HF680312">
    <property type="protein sequence ID" value="CCU72008.1"/>
    <property type="molecule type" value="Genomic_DNA"/>
</dbReference>
<dbReference type="GO" id="GO:0006355">
    <property type="term" value="P:regulation of DNA-templated transcription"/>
    <property type="evidence" value="ECO:0007669"/>
    <property type="project" value="InterPro"/>
</dbReference>
<evidence type="ECO:0000313" key="3">
    <source>
        <dbReference type="EMBL" id="CCU72008.1"/>
    </source>
</evidence>
<evidence type="ECO:0000259" key="2">
    <source>
        <dbReference type="Pfam" id="PF01402"/>
    </source>
</evidence>
<dbReference type="eggNOG" id="ENOG5032TX0">
    <property type="taxonomic scope" value="Bacteria"/>
</dbReference>